<accession>A0ABQ2BLW1</accession>
<feature type="domain" description="NAD-dependent epimerase/dehydratase" evidence="2">
    <location>
        <begin position="4"/>
        <end position="230"/>
    </location>
</feature>
<dbReference type="PANTHER" id="PTHR43000">
    <property type="entry name" value="DTDP-D-GLUCOSE 4,6-DEHYDRATASE-RELATED"/>
    <property type="match status" value="1"/>
</dbReference>
<dbReference type="RefSeq" id="WP_188416294.1">
    <property type="nucleotide sequence ID" value="NZ_BMDJ01000010.1"/>
</dbReference>
<dbReference type="InterPro" id="IPR036291">
    <property type="entry name" value="NAD(P)-bd_dom_sf"/>
</dbReference>
<evidence type="ECO:0000313" key="3">
    <source>
        <dbReference type="EMBL" id="GGI28249.1"/>
    </source>
</evidence>
<comment type="caution">
    <text evidence="3">The sequence shown here is derived from an EMBL/GenBank/DDBJ whole genome shotgun (WGS) entry which is preliminary data.</text>
</comment>
<reference evidence="4" key="1">
    <citation type="journal article" date="2019" name="Int. J. Syst. Evol. Microbiol.">
        <title>The Global Catalogue of Microorganisms (GCM) 10K type strain sequencing project: providing services to taxonomists for standard genome sequencing and annotation.</title>
        <authorList>
            <consortium name="The Broad Institute Genomics Platform"/>
            <consortium name="The Broad Institute Genome Sequencing Center for Infectious Disease"/>
            <person name="Wu L."/>
            <person name="Ma J."/>
        </authorList>
    </citation>
    <scope>NUCLEOTIDE SEQUENCE [LARGE SCALE GENOMIC DNA]</scope>
    <source>
        <strain evidence="4">CCM 8939</strain>
    </source>
</reference>
<protein>
    <submittedName>
        <fullName evidence="3">CDP-abequose synthase</fullName>
    </submittedName>
</protein>
<name>A0ABQ2BLW1_9SPHI</name>
<evidence type="ECO:0000259" key="2">
    <source>
        <dbReference type="Pfam" id="PF01370"/>
    </source>
</evidence>
<evidence type="ECO:0000313" key="4">
    <source>
        <dbReference type="Proteomes" id="UP000645390"/>
    </source>
</evidence>
<evidence type="ECO:0000256" key="1">
    <source>
        <dbReference type="ARBA" id="ARBA00007637"/>
    </source>
</evidence>
<keyword evidence="4" id="KW-1185">Reference proteome</keyword>
<dbReference type="SUPFAM" id="SSF51735">
    <property type="entry name" value="NAD(P)-binding Rossmann-fold domains"/>
    <property type="match status" value="1"/>
</dbReference>
<comment type="similarity">
    <text evidence="1">Belongs to the NAD(P)-dependent epimerase/dehydratase family.</text>
</comment>
<dbReference type="Proteomes" id="UP000645390">
    <property type="component" value="Unassembled WGS sequence"/>
</dbReference>
<dbReference type="Pfam" id="PF01370">
    <property type="entry name" value="Epimerase"/>
    <property type="match status" value="1"/>
</dbReference>
<organism evidence="3 4">
    <name type="scientific">Pedobacter mendelii</name>
    <dbReference type="NCBI Taxonomy" id="1908240"/>
    <lineage>
        <taxon>Bacteria</taxon>
        <taxon>Pseudomonadati</taxon>
        <taxon>Bacteroidota</taxon>
        <taxon>Sphingobacteriia</taxon>
        <taxon>Sphingobacteriales</taxon>
        <taxon>Sphingobacteriaceae</taxon>
        <taxon>Pedobacter</taxon>
    </lineage>
</organism>
<gene>
    <name evidence="3" type="ORF">GCM10008119_31700</name>
</gene>
<dbReference type="EMBL" id="BMDJ01000010">
    <property type="protein sequence ID" value="GGI28249.1"/>
    <property type="molecule type" value="Genomic_DNA"/>
</dbReference>
<dbReference type="InterPro" id="IPR001509">
    <property type="entry name" value="Epimerase_deHydtase"/>
</dbReference>
<proteinExistence type="inferred from homology"/>
<dbReference type="Gene3D" id="3.40.50.720">
    <property type="entry name" value="NAD(P)-binding Rossmann-like Domain"/>
    <property type="match status" value="1"/>
</dbReference>
<sequence length="303" mass="34899">MHKVLITGITGFLGSHIAEALCLQGISVIGLKRATSDTWRCKDFENKIEWLDIDGVNDWKKELVQKAPTCIIHTAWIGVEAKDRDNWTEQAKNIQLLIDLLDLSNSLSIEKFVFLGSQAEYGAFEGKINELSEVHPTNAYASIKLACFEILRTYATQHHIEWLWLRIFSVFGERENESWLIPSMIKSMQQKTEMDFTEGKQKYAYLYTKDFAQILVTLLQKKMNPGIYNISSNEVKDLKWLIETIRNKVNPNFKLNFGAIPYRNNQSMHMEGDISKLINEIGPIKFTDFNVALSNTLKYYTSN</sequence>